<keyword evidence="13" id="KW-1185">Reference proteome</keyword>
<evidence type="ECO:0000256" key="2">
    <source>
        <dbReference type="ARBA" id="ARBA00009984"/>
    </source>
</evidence>
<feature type="domain" description="Type II secretion system protein GspG C-terminal" evidence="11">
    <location>
        <begin position="62"/>
        <end position="171"/>
    </location>
</feature>
<keyword evidence="9 10" id="KW-0472">Membrane</keyword>
<dbReference type="InterPro" id="IPR013545">
    <property type="entry name" value="T2SS_protein-GspG_C"/>
</dbReference>
<dbReference type="GO" id="GO:0015627">
    <property type="term" value="C:type II protein secretion system complex"/>
    <property type="evidence" value="ECO:0007669"/>
    <property type="project" value="InterPro"/>
</dbReference>
<dbReference type="Pfam" id="PF07963">
    <property type="entry name" value="N_methyl"/>
    <property type="match status" value="1"/>
</dbReference>
<dbReference type="Proteomes" id="UP000516148">
    <property type="component" value="Chromosome"/>
</dbReference>
<keyword evidence="5" id="KW-0488">Methylation</keyword>
<dbReference type="Pfam" id="PF08334">
    <property type="entry name" value="T2SSG"/>
    <property type="match status" value="1"/>
</dbReference>
<evidence type="ECO:0000256" key="7">
    <source>
        <dbReference type="ARBA" id="ARBA00022692"/>
    </source>
</evidence>
<dbReference type="InterPro" id="IPR010054">
    <property type="entry name" value="Type2_sec_GspG"/>
</dbReference>
<dbReference type="AlphaFoldDB" id="A0A7H0LMN3"/>
<dbReference type="GO" id="GO:0015628">
    <property type="term" value="P:protein secretion by the type II secretion system"/>
    <property type="evidence" value="ECO:0007669"/>
    <property type="project" value="InterPro"/>
</dbReference>
<evidence type="ECO:0000256" key="3">
    <source>
        <dbReference type="ARBA" id="ARBA00020042"/>
    </source>
</evidence>
<dbReference type="SUPFAM" id="SSF54523">
    <property type="entry name" value="Pili subunits"/>
    <property type="match status" value="1"/>
</dbReference>
<comment type="subcellular location">
    <subcellularLocation>
        <location evidence="1">Cell inner membrane</location>
        <topology evidence="1">Single-pass membrane protein</topology>
    </subcellularLocation>
</comment>
<evidence type="ECO:0000256" key="10">
    <source>
        <dbReference type="SAM" id="Phobius"/>
    </source>
</evidence>
<gene>
    <name evidence="12" type="primary">gspG</name>
    <name evidence="12" type="ORF">H3Z74_07105</name>
</gene>
<dbReference type="EMBL" id="CP061038">
    <property type="protein sequence ID" value="QNQ10936.1"/>
    <property type="molecule type" value="Genomic_DNA"/>
</dbReference>
<dbReference type="PANTHER" id="PTHR30093">
    <property type="entry name" value="GENERAL SECRETION PATHWAY PROTEIN G"/>
    <property type="match status" value="1"/>
</dbReference>
<organism evidence="12 13">
    <name type="scientific">Sphingomonas alpina</name>
    <dbReference type="NCBI Taxonomy" id="653931"/>
    <lineage>
        <taxon>Bacteria</taxon>
        <taxon>Pseudomonadati</taxon>
        <taxon>Pseudomonadota</taxon>
        <taxon>Alphaproteobacteria</taxon>
        <taxon>Sphingomonadales</taxon>
        <taxon>Sphingomonadaceae</taxon>
        <taxon>Sphingomonas</taxon>
    </lineage>
</organism>
<protein>
    <recommendedName>
        <fullName evidence="3">Type II secretion system core protein G</fullName>
    </recommendedName>
</protein>
<evidence type="ECO:0000256" key="9">
    <source>
        <dbReference type="ARBA" id="ARBA00023136"/>
    </source>
</evidence>
<evidence type="ECO:0000259" key="11">
    <source>
        <dbReference type="Pfam" id="PF08334"/>
    </source>
</evidence>
<accession>A0A7H0LMN3</accession>
<keyword evidence="6" id="KW-0997">Cell inner membrane</keyword>
<keyword evidence="8 10" id="KW-1133">Transmembrane helix</keyword>
<name>A0A7H0LMN3_9SPHN</name>
<dbReference type="GO" id="GO:0005886">
    <property type="term" value="C:plasma membrane"/>
    <property type="evidence" value="ECO:0007669"/>
    <property type="project" value="UniProtKB-SubCell"/>
</dbReference>
<dbReference type="Gene3D" id="3.30.700.10">
    <property type="entry name" value="Glycoprotein, Type 4 Pilin"/>
    <property type="match status" value="1"/>
</dbReference>
<evidence type="ECO:0000313" key="13">
    <source>
        <dbReference type="Proteomes" id="UP000516148"/>
    </source>
</evidence>
<evidence type="ECO:0000256" key="5">
    <source>
        <dbReference type="ARBA" id="ARBA00022481"/>
    </source>
</evidence>
<dbReference type="InterPro" id="IPR045584">
    <property type="entry name" value="Pilin-like"/>
</dbReference>
<comment type="similarity">
    <text evidence="2">Belongs to the GSP G family.</text>
</comment>
<dbReference type="InterPro" id="IPR000983">
    <property type="entry name" value="Bac_GSPG_pilin"/>
</dbReference>
<dbReference type="InterPro" id="IPR012902">
    <property type="entry name" value="N_methyl_site"/>
</dbReference>
<dbReference type="PROSITE" id="PS00409">
    <property type="entry name" value="PROKAR_NTER_METHYL"/>
    <property type="match status" value="1"/>
</dbReference>
<proteinExistence type="inferred from homology"/>
<evidence type="ECO:0000313" key="12">
    <source>
        <dbReference type="EMBL" id="QNQ10936.1"/>
    </source>
</evidence>
<evidence type="ECO:0000256" key="8">
    <source>
        <dbReference type="ARBA" id="ARBA00022989"/>
    </source>
</evidence>
<evidence type="ECO:0000256" key="4">
    <source>
        <dbReference type="ARBA" id="ARBA00022475"/>
    </source>
</evidence>
<feature type="transmembrane region" description="Helical" evidence="10">
    <location>
        <begin position="45"/>
        <end position="64"/>
    </location>
</feature>
<reference evidence="12 13" key="1">
    <citation type="submission" date="2020-09" db="EMBL/GenBank/DDBJ databases">
        <title>Sphingomonas sp., a new species isolated from pork steak.</title>
        <authorList>
            <person name="Heidler von Heilborn D."/>
        </authorList>
    </citation>
    <scope>NUCLEOTIDE SEQUENCE [LARGE SCALE GENOMIC DNA]</scope>
    <source>
        <strain evidence="13">S8-3T</strain>
    </source>
</reference>
<dbReference type="NCBIfam" id="TIGR01710">
    <property type="entry name" value="typeII_sec_gspG"/>
    <property type="match status" value="1"/>
</dbReference>
<sequence>MTTDPQTAARKRRHREGCAPVKRSAEHGFTPVRRSAEHGFTLVELMVVIVILGLLATIVALNVIPQGERAKSEKAKADIATIENGLELYKLNLSNYPTTSQGLAALLNAPADLGDPSRYQKGGYIKKLPDDPWGRPYLYASPGTHGDTDIWTFGADGKEGGEGADADIGSWQ</sequence>
<dbReference type="PANTHER" id="PTHR30093:SF44">
    <property type="entry name" value="TYPE II SECRETION SYSTEM CORE PROTEIN G"/>
    <property type="match status" value="1"/>
</dbReference>
<evidence type="ECO:0000256" key="6">
    <source>
        <dbReference type="ARBA" id="ARBA00022519"/>
    </source>
</evidence>
<keyword evidence="7 10" id="KW-0812">Transmembrane</keyword>
<dbReference type="KEGG" id="spap:H3Z74_07105"/>
<dbReference type="PRINTS" id="PR00813">
    <property type="entry name" value="BCTERIALGSPG"/>
</dbReference>
<keyword evidence="4" id="KW-1003">Cell membrane</keyword>
<dbReference type="NCBIfam" id="TIGR02532">
    <property type="entry name" value="IV_pilin_GFxxxE"/>
    <property type="match status" value="1"/>
</dbReference>
<evidence type="ECO:0000256" key="1">
    <source>
        <dbReference type="ARBA" id="ARBA00004377"/>
    </source>
</evidence>